<dbReference type="PRINTS" id="PR01100">
    <property type="entry name" value="SHIKIMTKNASE"/>
</dbReference>
<accession>A0A6L5XWC8</accession>
<comment type="function">
    <text evidence="7">Catalyzes the specific phosphorylation of the 3-hydroxyl group of shikimic acid using ATP as a cosubstrate.</text>
</comment>
<dbReference type="HAMAP" id="MF_00109">
    <property type="entry name" value="Shikimate_kinase"/>
    <property type="match status" value="1"/>
</dbReference>
<evidence type="ECO:0000256" key="1">
    <source>
        <dbReference type="ARBA" id="ARBA00022605"/>
    </source>
</evidence>
<keyword evidence="4 7" id="KW-0418">Kinase</keyword>
<comment type="subunit">
    <text evidence="7">Monomer.</text>
</comment>
<keyword evidence="1 7" id="KW-0028">Amino-acid biosynthesis</keyword>
<evidence type="ECO:0000256" key="5">
    <source>
        <dbReference type="ARBA" id="ARBA00022840"/>
    </source>
</evidence>
<evidence type="ECO:0000256" key="6">
    <source>
        <dbReference type="ARBA" id="ARBA00023141"/>
    </source>
</evidence>
<dbReference type="CDD" id="cd00464">
    <property type="entry name" value="SK"/>
    <property type="match status" value="1"/>
</dbReference>
<name>A0A6L5XWC8_9FIRM</name>
<dbReference type="GO" id="GO:0000287">
    <property type="term" value="F:magnesium ion binding"/>
    <property type="evidence" value="ECO:0007669"/>
    <property type="project" value="UniProtKB-UniRule"/>
</dbReference>
<feature type="binding site" evidence="7">
    <location>
        <position position="15"/>
    </location>
    <ligand>
        <name>Mg(2+)</name>
        <dbReference type="ChEBI" id="CHEBI:18420"/>
    </ligand>
</feature>
<feature type="binding site" evidence="7">
    <location>
        <position position="33"/>
    </location>
    <ligand>
        <name>substrate</name>
    </ligand>
</feature>
<comment type="similarity">
    <text evidence="7">Belongs to the shikimate kinase family.</text>
</comment>
<feature type="binding site" evidence="7">
    <location>
        <position position="78"/>
    </location>
    <ligand>
        <name>substrate</name>
    </ligand>
</feature>
<dbReference type="UniPathway" id="UPA00053">
    <property type="reaction ID" value="UER00088"/>
</dbReference>
<dbReference type="InterPro" id="IPR027417">
    <property type="entry name" value="P-loop_NTPase"/>
</dbReference>
<comment type="catalytic activity">
    <reaction evidence="7">
        <text>shikimate + ATP = 3-phosphoshikimate + ADP + H(+)</text>
        <dbReference type="Rhea" id="RHEA:13121"/>
        <dbReference type="ChEBI" id="CHEBI:15378"/>
        <dbReference type="ChEBI" id="CHEBI:30616"/>
        <dbReference type="ChEBI" id="CHEBI:36208"/>
        <dbReference type="ChEBI" id="CHEBI:145989"/>
        <dbReference type="ChEBI" id="CHEBI:456216"/>
        <dbReference type="EC" id="2.7.1.71"/>
    </reaction>
</comment>
<proteinExistence type="inferred from homology"/>
<protein>
    <recommendedName>
        <fullName evidence="7">Shikimate kinase</fullName>
        <shortName evidence="7">SK</shortName>
        <ecNumber evidence="7">2.7.1.71</ecNumber>
    </recommendedName>
</protein>
<evidence type="ECO:0000256" key="3">
    <source>
        <dbReference type="ARBA" id="ARBA00022741"/>
    </source>
</evidence>
<feature type="binding site" evidence="7">
    <location>
        <position position="133"/>
    </location>
    <ligand>
        <name>substrate</name>
    </ligand>
</feature>
<dbReference type="PANTHER" id="PTHR21087:SF16">
    <property type="entry name" value="SHIKIMATE KINASE 1, CHLOROPLASTIC"/>
    <property type="match status" value="1"/>
</dbReference>
<keyword evidence="9" id="KW-1185">Reference proteome</keyword>
<dbReference type="EC" id="2.7.1.71" evidence="7"/>
<dbReference type="InterPro" id="IPR000623">
    <property type="entry name" value="Shikimate_kinase/TSH1"/>
</dbReference>
<keyword evidence="7" id="KW-0479">Metal-binding</keyword>
<dbReference type="PANTHER" id="PTHR21087">
    <property type="entry name" value="SHIKIMATE KINASE"/>
    <property type="match status" value="1"/>
</dbReference>
<feature type="binding site" evidence="7">
    <location>
        <position position="116"/>
    </location>
    <ligand>
        <name>ATP</name>
        <dbReference type="ChEBI" id="CHEBI:30616"/>
    </ligand>
</feature>
<dbReference type="GO" id="GO:0009073">
    <property type="term" value="P:aromatic amino acid family biosynthetic process"/>
    <property type="evidence" value="ECO:0007669"/>
    <property type="project" value="UniProtKB-KW"/>
</dbReference>
<keyword evidence="3 7" id="KW-0547">Nucleotide-binding</keyword>
<dbReference type="GO" id="GO:0005829">
    <property type="term" value="C:cytosol"/>
    <property type="evidence" value="ECO:0007669"/>
    <property type="project" value="TreeGrafter"/>
</dbReference>
<evidence type="ECO:0000256" key="2">
    <source>
        <dbReference type="ARBA" id="ARBA00022679"/>
    </source>
</evidence>
<dbReference type="Gene3D" id="3.40.50.300">
    <property type="entry name" value="P-loop containing nucleotide triphosphate hydrolases"/>
    <property type="match status" value="1"/>
</dbReference>
<dbReference type="GO" id="GO:0008652">
    <property type="term" value="P:amino acid biosynthetic process"/>
    <property type="evidence" value="ECO:0007669"/>
    <property type="project" value="UniProtKB-KW"/>
</dbReference>
<comment type="pathway">
    <text evidence="7">Metabolic intermediate biosynthesis; chorismate biosynthesis; chorismate from D-erythrose 4-phosphate and phosphoenolpyruvate: step 5/7.</text>
</comment>
<dbReference type="AlphaFoldDB" id="A0A6L5XWC8"/>
<feature type="binding site" evidence="7">
    <location>
        <begin position="11"/>
        <end position="16"/>
    </location>
    <ligand>
        <name>ATP</name>
        <dbReference type="ChEBI" id="CHEBI:30616"/>
    </ligand>
</feature>
<evidence type="ECO:0000313" key="8">
    <source>
        <dbReference type="EMBL" id="MSS63136.1"/>
    </source>
</evidence>
<dbReference type="Pfam" id="PF01202">
    <property type="entry name" value="SKI"/>
    <property type="match status" value="1"/>
</dbReference>
<dbReference type="GO" id="GO:0009423">
    <property type="term" value="P:chorismate biosynthetic process"/>
    <property type="evidence" value="ECO:0007669"/>
    <property type="project" value="UniProtKB-UniRule"/>
</dbReference>
<gene>
    <name evidence="7" type="primary">aroK</name>
    <name evidence="8" type="ORF">FYJ58_04490</name>
</gene>
<reference evidence="8 9" key="1">
    <citation type="submission" date="2019-08" db="EMBL/GenBank/DDBJ databases">
        <title>In-depth cultivation of the pig gut microbiome towards novel bacterial diversity and tailored functional studies.</title>
        <authorList>
            <person name="Wylensek D."/>
            <person name="Hitch T.C.A."/>
            <person name="Clavel T."/>
        </authorList>
    </citation>
    <scope>NUCLEOTIDE SEQUENCE [LARGE SCALE GENOMIC DNA]</scope>
    <source>
        <strain evidence="8 9">WCA-693-APC-MOT-I</strain>
    </source>
</reference>
<keyword evidence="2 7" id="KW-0808">Transferase</keyword>
<comment type="caution">
    <text evidence="7">Lacks conserved residue(s) required for the propagation of feature annotation.</text>
</comment>
<evidence type="ECO:0000256" key="7">
    <source>
        <dbReference type="HAMAP-Rule" id="MF_00109"/>
    </source>
</evidence>
<keyword evidence="7" id="KW-0963">Cytoplasm</keyword>
<dbReference type="GO" id="GO:0005524">
    <property type="term" value="F:ATP binding"/>
    <property type="evidence" value="ECO:0007669"/>
    <property type="project" value="UniProtKB-UniRule"/>
</dbReference>
<sequence length="170" mass="19392">MKNIVLIGMPAAGKSTIGVILAKELNYHFIDSDLVIQEREERLLREIIAEEGLDRFIEIENEANRLIEAEKAVIATGGSVIYGKEAMEHFYNTCVIVYLKISYDSIANRIGDPKKRGVVLKENQTLRDLYEERCPLYEKYAHITVETDGLEIGEVMQKIKNSFKNPDIMI</sequence>
<dbReference type="EMBL" id="VUMT01000005">
    <property type="protein sequence ID" value="MSS63136.1"/>
    <property type="molecule type" value="Genomic_DNA"/>
</dbReference>
<dbReference type="SUPFAM" id="SSF52540">
    <property type="entry name" value="P-loop containing nucleoside triphosphate hydrolases"/>
    <property type="match status" value="1"/>
</dbReference>
<organism evidence="8 9">
    <name type="scientific">Velocimicrobium porci</name>
    <dbReference type="NCBI Taxonomy" id="2606634"/>
    <lineage>
        <taxon>Bacteria</taxon>
        <taxon>Bacillati</taxon>
        <taxon>Bacillota</taxon>
        <taxon>Clostridia</taxon>
        <taxon>Lachnospirales</taxon>
        <taxon>Lachnospiraceae</taxon>
        <taxon>Velocimicrobium</taxon>
    </lineage>
</organism>
<keyword evidence="6 7" id="KW-0057">Aromatic amino acid biosynthesis</keyword>
<dbReference type="Proteomes" id="UP000482209">
    <property type="component" value="Unassembled WGS sequence"/>
</dbReference>
<comment type="subcellular location">
    <subcellularLocation>
        <location evidence="7">Cytoplasm</location>
    </subcellularLocation>
</comment>
<keyword evidence="7" id="KW-0460">Magnesium</keyword>
<dbReference type="InterPro" id="IPR031322">
    <property type="entry name" value="Shikimate/glucono_kinase"/>
</dbReference>
<comment type="cofactor">
    <cofactor evidence="7">
        <name>Mg(2+)</name>
        <dbReference type="ChEBI" id="CHEBI:18420"/>
    </cofactor>
    <text evidence="7">Binds 1 Mg(2+) ion per subunit.</text>
</comment>
<evidence type="ECO:0000313" key="9">
    <source>
        <dbReference type="Proteomes" id="UP000482209"/>
    </source>
</evidence>
<evidence type="ECO:0000256" key="4">
    <source>
        <dbReference type="ARBA" id="ARBA00022777"/>
    </source>
</evidence>
<dbReference type="RefSeq" id="WP_154517879.1">
    <property type="nucleotide sequence ID" value="NZ_VUMT01000005.1"/>
</dbReference>
<comment type="caution">
    <text evidence="8">The sequence shown here is derived from an EMBL/GenBank/DDBJ whole genome shotgun (WGS) entry which is preliminary data.</text>
</comment>
<dbReference type="GO" id="GO:0004765">
    <property type="term" value="F:shikimate kinase activity"/>
    <property type="evidence" value="ECO:0007669"/>
    <property type="project" value="UniProtKB-UniRule"/>
</dbReference>
<keyword evidence="5 7" id="KW-0067">ATP-binding</keyword>